<dbReference type="EC" id="3.5.1.87" evidence="9"/>
<dbReference type="Pfam" id="PF01546">
    <property type="entry name" value="Peptidase_M20"/>
    <property type="match status" value="1"/>
</dbReference>
<evidence type="ECO:0000256" key="4">
    <source>
        <dbReference type="ARBA" id="ARBA00022723"/>
    </source>
</evidence>
<feature type="binding site" evidence="7">
    <location>
        <position position="191"/>
    </location>
    <ligand>
        <name>Zn(2+)</name>
        <dbReference type="ChEBI" id="CHEBI:29105"/>
        <label>1</label>
    </ligand>
</feature>
<dbReference type="NCBIfam" id="TIGR01879">
    <property type="entry name" value="hydantase"/>
    <property type="match status" value="1"/>
</dbReference>
<evidence type="ECO:0000256" key="2">
    <source>
        <dbReference type="ARBA" id="ARBA00006153"/>
    </source>
</evidence>
<dbReference type="CDD" id="cd03884">
    <property type="entry name" value="M20_bAS"/>
    <property type="match status" value="1"/>
</dbReference>
<evidence type="ECO:0000259" key="8">
    <source>
        <dbReference type="Pfam" id="PF07687"/>
    </source>
</evidence>
<dbReference type="GO" id="GO:0046872">
    <property type="term" value="F:metal ion binding"/>
    <property type="evidence" value="ECO:0007669"/>
    <property type="project" value="UniProtKB-KW"/>
</dbReference>
<keyword evidence="6" id="KW-0464">Manganese</keyword>
<gene>
    <name evidence="9" type="ordered locus">Acid_0364</name>
</gene>
<dbReference type="Gene3D" id="3.30.70.360">
    <property type="match status" value="1"/>
</dbReference>
<evidence type="ECO:0000256" key="6">
    <source>
        <dbReference type="ARBA" id="ARBA00023211"/>
    </source>
</evidence>
<comment type="subunit">
    <text evidence="3">Homodimer.</text>
</comment>
<reference evidence="9" key="1">
    <citation type="submission" date="2006-10" db="EMBL/GenBank/DDBJ databases">
        <title>Complete sequence of Solibacter usitatus Ellin6076.</title>
        <authorList>
            <consortium name="US DOE Joint Genome Institute"/>
            <person name="Copeland A."/>
            <person name="Lucas S."/>
            <person name="Lapidus A."/>
            <person name="Barry K."/>
            <person name="Detter J.C."/>
            <person name="Glavina del Rio T."/>
            <person name="Hammon N."/>
            <person name="Israni S."/>
            <person name="Dalin E."/>
            <person name="Tice H."/>
            <person name="Pitluck S."/>
            <person name="Thompson L.S."/>
            <person name="Brettin T."/>
            <person name="Bruce D."/>
            <person name="Han C."/>
            <person name="Tapia R."/>
            <person name="Gilna P."/>
            <person name="Schmutz J."/>
            <person name="Larimer F."/>
            <person name="Land M."/>
            <person name="Hauser L."/>
            <person name="Kyrpides N."/>
            <person name="Mikhailova N."/>
            <person name="Janssen P.H."/>
            <person name="Kuske C.R."/>
            <person name="Richardson P."/>
        </authorList>
    </citation>
    <scope>NUCLEOTIDE SEQUENCE</scope>
    <source>
        <strain evidence="9">Ellin6076</strain>
    </source>
</reference>
<comment type="cofactor">
    <cofactor evidence="1">
        <name>Mn(2+)</name>
        <dbReference type="ChEBI" id="CHEBI:29035"/>
    </cofactor>
</comment>
<dbReference type="STRING" id="234267.Acid_0364"/>
<keyword evidence="4 7" id="KW-0479">Metal-binding</keyword>
<evidence type="ECO:0000256" key="5">
    <source>
        <dbReference type="ARBA" id="ARBA00022801"/>
    </source>
</evidence>
<dbReference type="KEGG" id="sus:Acid_0364"/>
<dbReference type="InterPro" id="IPR010158">
    <property type="entry name" value="Amidase_Cbmase"/>
</dbReference>
<feature type="binding site" evidence="7">
    <location>
        <position position="93"/>
    </location>
    <ligand>
        <name>Zn(2+)</name>
        <dbReference type="ChEBI" id="CHEBI:29105"/>
        <label>1</label>
    </ligand>
</feature>
<feature type="binding site" evidence="7">
    <location>
        <position position="93"/>
    </location>
    <ligand>
        <name>Zn(2+)</name>
        <dbReference type="ChEBI" id="CHEBI:29105"/>
        <label>2</label>
    </ligand>
</feature>
<evidence type="ECO:0000313" key="9">
    <source>
        <dbReference type="EMBL" id="ABJ81376.1"/>
    </source>
</evidence>
<sequence length="413" mass="43770">MNFPIDGERLSRELEQLAGISEMTPPAVTRVVFSPADLRAREYVDGLCREAGLALRSDAVGNTFARWNGDAAELAAIGTGSHIDAIPNAGSYDGTVGVLGGLEAIRALQRGGFHPRRSIELLIFTAEEPTRFGIGCLGSRFLAGLSAMAGESLRDARGQTLNQVREAAGFTGSLEGTRLPAGYYSAFVELHIEQGPLLERAGVPVGVVTAIAAPAALRLRIEGEGGHAGAVLMPDRHDAFLAAAEIALALEKAARSSGAIDTVATTGMCEVFPGAINSIPSRVQMTVDVRDTDESRRDRVLRQLAQAIPETAERRGVRIEEEIISVDAPAVCDPQVVGVLEEACRTQRLAYQKMVSRAYHDSLFVSRFAPTAMLFIPCRGGVSHRPDEYASPEAIAGGAAVLAEALAKLSLLS</sequence>
<keyword evidence="7" id="KW-0862">Zinc</keyword>
<protein>
    <submittedName>
        <fullName evidence="9">Amidase, hydantoinase/carbamoylase family</fullName>
        <ecNumber evidence="9">3.5.1.87</ecNumber>
    </submittedName>
</protein>
<evidence type="ECO:0000256" key="3">
    <source>
        <dbReference type="ARBA" id="ARBA00011738"/>
    </source>
</evidence>
<dbReference type="EMBL" id="CP000473">
    <property type="protein sequence ID" value="ABJ81376.1"/>
    <property type="molecule type" value="Genomic_DNA"/>
</dbReference>
<dbReference type="GO" id="GO:0050538">
    <property type="term" value="F:N-carbamoyl-L-amino-acid hydrolase activity"/>
    <property type="evidence" value="ECO:0007669"/>
    <property type="project" value="UniProtKB-EC"/>
</dbReference>
<dbReference type="Pfam" id="PF07687">
    <property type="entry name" value="M20_dimer"/>
    <property type="match status" value="1"/>
</dbReference>
<dbReference type="OrthoDB" id="9808195at2"/>
<dbReference type="SUPFAM" id="SSF55031">
    <property type="entry name" value="Bacterial exopeptidase dimerisation domain"/>
    <property type="match status" value="1"/>
</dbReference>
<dbReference type="PIRSF" id="PIRSF001235">
    <property type="entry name" value="Amidase_carbamoylase"/>
    <property type="match status" value="1"/>
</dbReference>
<accession>Q02C40</accession>
<organism evidence="9">
    <name type="scientific">Solibacter usitatus (strain Ellin6076)</name>
    <dbReference type="NCBI Taxonomy" id="234267"/>
    <lineage>
        <taxon>Bacteria</taxon>
        <taxon>Pseudomonadati</taxon>
        <taxon>Acidobacteriota</taxon>
        <taxon>Terriglobia</taxon>
        <taxon>Bryobacterales</taxon>
        <taxon>Solibacteraceae</taxon>
        <taxon>Candidatus Solibacter</taxon>
    </lineage>
</organism>
<dbReference type="PANTHER" id="PTHR32494">
    <property type="entry name" value="ALLANTOATE DEIMINASE-RELATED"/>
    <property type="match status" value="1"/>
</dbReference>
<keyword evidence="5 9" id="KW-0378">Hydrolase</keyword>
<dbReference type="PANTHER" id="PTHR32494:SF19">
    <property type="entry name" value="ALLANTOATE DEIMINASE-RELATED"/>
    <property type="match status" value="1"/>
</dbReference>
<dbReference type="Gene3D" id="3.40.630.10">
    <property type="entry name" value="Zn peptidases"/>
    <property type="match status" value="1"/>
</dbReference>
<dbReference type="eggNOG" id="COG0624">
    <property type="taxonomic scope" value="Bacteria"/>
</dbReference>
<dbReference type="HOGENOM" id="CLU_024588_6_0_0"/>
<dbReference type="SUPFAM" id="SSF53187">
    <property type="entry name" value="Zn-dependent exopeptidases"/>
    <property type="match status" value="1"/>
</dbReference>
<dbReference type="InterPro" id="IPR011650">
    <property type="entry name" value="Peptidase_M20_dimer"/>
</dbReference>
<feature type="domain" description="Peptidase M20 dimerisation" evidence="8">
    <location>
        <begin position="216"/>
        <end position="313"/>
    </location>
</feature>
<evidence type="ECO:0000256" key="7">
    <source>
        <dbReference type="PIRSR" id="PIRSR001235-1"/>
    </source>
</evidence>
<dbReference type="AlphaFoldDB" id="Q02C40"/>
<dbReference type="InterPro" id="IPR036264">
    <property type="entry name" value="Bact_exopeptidase_dim_dom"/>
</dbReference>
<dbReference type="InterPro" id="IPR002933">
    <property type="entry name" value="Peptidase_M20"/>
</dbReference>
<proteinExistence type="inferred from homology"/>
<name>Q02C40_SOLUE</name>
<dbReference type="GO" id="GO:0016813">
    <property type="term" value="F:hydrolase activity, acting on carbon-nitrogen (but not peptide) bonds, in linear amidines"/>
    <property type="evidence" value="ECO:0007669"/>
    <property type="project" value="InterPro"/>
</dbReference>
<feature type="binding site" evidence="7">
    <location>
        <position position="384"/>
    </location>
    <ligand>
        <name>Zn(2+)</name>
        <dbReference type="ChEBI" id="CHEBI:29105"/>
        <label>2</label>
    </ligand>
</feature>
<comment type="cofactor">
    <cofactor evidence="7">
        <name>Zn(2+)</name>
        <dbReference type="ChEBI" id="CHEBI:29105"/>
    </cofactor>
    <text evidence="7">Binds 2 Zn(2+) ions per subunit.</text>
</comment>
<feature type="binding site" evidence="7">
    <location>
        <position position="82"/>
    </location>
    <ligand>
        <name>Zn(2+)</name>
        <dbReference type="ChEBI" id="CHEBI:29105"/>
        <label>1</label>
    </ligand>
</feature>
<evidence type="ECO:0000256" key="1">
    <source>
        <dbReference type="ARBA" id="ARBA00001936"/>
    </source>
</evidence>
<comment type="similarity">
    <text evidence="2">Belongs to the peptidase M20 family.</text>
</comment>
<dbReference type="InParanoid" id="Q02C40"/>
<feature type="binding site" evidence="7">
    <location>
        <position position="128"/>
    </location>
    <ligand>
        <name>Zn(2+)</name>
        <dbReference type="ChEBI" id="CHEBI:29105"/>
        <label>2</label>
    </ligand>
</feature>